<dbReference type="EMBL" id="JAVDPW010000005">
    <property type="protein sequence ID" value="MDR6290802.1"/>
    <property type="molecule type" value="Genomic_DNA"/>
</dbReference>
<evidence type="ECO:0000259" key="1">
    <source>
        <dbReference type="Pfam" id="PF00903"/>
    </source>
</evidence>
<dbReference type="Gene3D" id="3.10.180.10">
    <property type="entry name" value="2,3-Dihydroxybiphenyl 1,2-Dioxygenase, domain 1"/>
    <property type="match status" value="1"/>
</dbReference>
<dbReference type="RefSeq" id="WP_309795517.1">
    <property type="nucleotide sequence ID" value="NZ_JAVDPW010000005.1"/>
</dbReference>
<feature type="domain" description="Glyoxalase/fosfomycin resistance/dioxygenase" evidence="1">
    <location>
        <begin position="7"/>
        <end position="118"/>
    </location>
</feature>
<dbReference type="InterPro" id="IPR029068">
    <property type="entry name" value="Glyas_Bleomycin-R_OHBP_Dase"/>
</dbReference>
<dbReference type="PANTHER" id="PTHR39434:SF1">
    <property type="entry name" value="VOC DOMAIN-CONTAINING PROTEIN"/>
    <property type="match status" value="1"/>
</dbReference>
<gene>
    <name evidence="2" type="ORF">E9232_003328</name>
</gene>
<keyword evidence="3" id="KW-1185">Reference proteome</keyword>
<evidence type="ECO:0000313" key="2">
    <source>
        <dbReference type="EMBL" id="MDR6290802.1"/>
    </source>
</evidence>
<protein>
    <submittedName>
        <fullName evidence="2">Extradiol dioxygenase family protein</fullName>
    </submittedName>
</protein>
<dbReference type="InterPro" id="IPR004360">
    <property type="entry name" value="Glyas_Fos-R_dOase_dom"/>
</dbReference>
<dbReference type="PANTHER" id="PTHR39434">
    <property type="match status" value="1"/>
</dbReference>
<proteinExistence type="predicted"/>
<name>A0ABU1JR75_9PROT</name>
<organism evidence="2 3">
    <name type="scientific">Inquilinus ginsengisoli</name>
    <dbReference type="NCBI Taxonomy" id="363840"/>
    <lineage>
        <taxon>Bacteria</taxon>
        <taxon>Pseudomonadati</taxon>
        <taxon>Pseudomonadota</taxon>
        <taxon>Alphaproteobacteria</taxon>
        <taxon>Rhodospirillales</taxon>
        <taxon>Rhodospirillaceae</taxon>
        <taxon>Inquilinus</taxon>
    </lineage>
</organism>
<sequence>MAIHPFHLSFAVDDLERAKRFYGEVLQCRVRHEDEHSIDFDFFGHVVSARLADGGSVSSARSGGESGSLWSFGVCLDSERWDALTAVVSRAGVALGEPPSVSPDRLMLRDPAGNTLEFILGRGRSAPVAANDEAIGMTIDPAAIGATLTAVTMGIDAFERSRPRGTSLLDGEGLVPIYMGTDLVPARRYASWDEVQEDLAALESSVGQVPDGTRAVFLRGMLTSLKVAVRLFAGASPSFEEKVRDLVGAPIGPVDPAVIEDIRGRLDSLLRRQGAVRGDLGERIKAWEEGRFVDPERLEATFSELLAQAKARTDARIIDTGDYEMALNPVRDMPFTARCNFNQGQMDLNVDQRFTRSALKHLVCHEVHPGHVTQLLYTWAEVEAGRSDADALLCTANTVTGCVQEGIGDQAVQLIDWIEDEDDEIHLELRRLRSAAQTSAAWHLMVDGWPADRVAEYLRRTAFGQEAWIQGRLRMAAHPFRGPFIASYWAGNESVRRVRERVPASQRPAFLTYLYGQVHSPESLEMFSPATP</sequence>
<accession>A0ABU1JR75</accession>
<dbReference type="SUPFAM" id="SSF54593">
    <property type="entry name" value="Glyoxalase/Bleomycin resistance protein/Dihydroxybiphenyl dioxygenase"/>
    <property type="match status" value="1"/>
</dbReference>
<keyword evidence="2" id="KW-0223">Dioxygenase</keyword>
<dbReference type="Pfam" id="PF00903">
    <property type="entry name" value="Glyoxalase"/>
    <property type="match status" value="1"/>
</dbReference>
<reference evidence="2 3" key="1">
    <citation type="submission" date="2023-07" db="EMBL/GenBank/DDBJ databases">
        <title>Sorghum-associated microbial communities from plants grown in Nebraska, USA.</title>
        <authorList>
            <person name="Schachtman D."/>
        </authorList>
    </citation>
    <scope>NUCLEOTIDE SEQUENCE [LARGE SCALE GENOMIC DNA]</scope>
    <source>
        <strain evidence="2 3">584</strain>
    </source>
</reference>
<dbReference type="GO" id="GO:0051213">
    <property type="term" value="F:dioxygenase activity"/>
    <property type="evidence" value="ECO:0007669"/>
    <property type="project" value="UniProtKB-KW"/>
</dbReference>
<evidence type="ECO:0000313" key="3">
    <source>
        <dbReference type="Proteomes" id="UP001262410"/>
    </source>
</evidence>
<dbReference type="Proteomes" id="UP001262410">
    <property type="component" value="Unassembled WGS sequence"/>
</dbReference>
<comment type="caution">
    <text evidence="2">The sequence shown here is derived from an EMBL/GenBank/DDBJ whole genome shotgun (WGS) entry which is preliminary data.</text>
</comment>
<keyword evidence="2" id="KW-0560">Oxidoreductase</keyword>